<dbReference type="InterPro" id="IPR001496">
    <property type="entry name" value="SOCS_box"/>
</dbReference>
<dbReference type="PROSITE" id="PS50225">
    <property type="entry name" value="SOCS"/>
    <property type="match status" value="1"/>
</dbReference>
<dbReference type="GO" id="GO:0043161">
    <property type="term" value="P:proteasome-mediated ubiquitin-dependent protein catabolic process"/>
    <property type="evidence" value="ECO:0007669"/>
    <property type="project" value="TreeGrafter"/>
</dbReference>
<organism evidence="5">
    <name type="scientific">Callorhinchus milii</name>
    <name type="common">Ghost shark</name>
    <dbReference type="NCBI Taxonomy" id="7868"/>
    <lineage>
        <taxon>Eukaryota</taxon>
        <taxon>Metazoa</taxon>
        <taxon>Chordata</taxon>
        <taxon>Craniata</taxon>
        <taxon>Vertebrata</taxon>
        <taxon>Chondrichthyes</taxon>
        <taxon>Holocephali</taxon>
        <taxon>Chimaeriformes</taxon>
        <taxon>Callorhinchidae</taxon>
        <taxon>Callorhinchus</taxon>
    </lineage>
</organism>
<evidence type="ECO:0000256" key="1">
    <source>
        <dbReference type="ARBA" id="ARBA00004906"/>
    </source>
</evidence>
<dbReference type="InterPro" id="IPR003877">
    <property type="entry name" value="SPRY_dom"/>
</dbReference>
<dbReference type="InterPro" id="IPR013320">
    <property type="entry name" value="ConA-like_dom_sf"/>
</dbReference>
<protein>
    <submittedName>
        <fullName evidence="5">SPRY domain-containing SOCS box protein 4-like protein</fullName>
    </submittedName>
</protein>
<evidence type="ECO:0000259" key="3">
    <source>
        <dbReference type="PROSITE" id="PS50188"/>
    </source>
</evidence>
<dbReference type="GO" id="GO:0019005">
    <property type="term" value="C:SCF ubiquitin ligase complex"/>
    <property type="evidence" value="ECO:0007669"/>
    <property type="project" value="TreeGrafter"/>
</dbReference>
<dbReference type="FunFam" id="1.10.750.20:FF:000001">
    <property type="entry name" value="Ankyrin repeat and SOCS box containing 1"/>
    <property type="match status" value="1"/>
</dbReference>
<feature type="non-terminal residue" evidence="5">
    <location>
        <position position="1"/>
    </location>
</feature>
<dbReference type="SMART" id="SM00969">
    <property type="entry name" value="SOCS_box"/>
    <property type="match status" value="1"/>
</dbReference>
<dbReference type="InterPro" id="IPR043136">
    <property type="entry name" value="B30.2/SPRY_sf"/>
</dbReference>
<dbReference type="Gene3D" id="2.60.120.920">
    <property type="match status" value="1"/>
</dbReference>
<dbReference type="PANTHER" id="PTHR12245">
    <property type="entry name" value="SPRY DOMAIN CONTAINING SOCS BOX PROTEIN"/>
    <property type="match status" value="1"/>
</dbReference>
<dbReference type="UniPathway" id="UPA00143"/>
<dbReference type="PROSITE" id="PS50188">
    <property type="entry name" value="B302_SPRY"/>
    <property type="match status" value="1"/>
</dbReference>
<evidence type="ECO:0000313" key="5">
    <source>
        <dbReference type="EMBL" id="AFP10469.1"/>
    </source>
</evidence>
<dbReference type="CDD" id="cd03716">
    <property type="entry name" value="SOCS_ASB_like"/>
    <property type="match status" value="1"/>
</dbReference>
<dbReference type="SMART" id="SM00449">
    <property type="entry name" value="SPRY"/>
    <property type="match status" value="1"/>
</dbReference>
<evidence type="ECO:0000259" key="4">
    <source>
        <dbReference type="PROSITE" id="PS50225"/>
    </source>
</evidence>
<dbReference type="InterPro" id="IPR001870">
    <property type="entry name" value="B30.2/SPRY"/>
</dbReference>
<proteinExistence type="evidence at transcript level"/>
<dbReference type="Pfam" id="PF00622">
    <property type="entry name" value="SPRY"/>
    <property type="match status" value="1"/>
</dbReference>
<dbReference type="AlphaFoldDB" id="V9LCN0"/>
<dbReference type="PANTHER" id="PTHR12245:SF15">
    <property type="entry name" value="SPRY DOMAIN-CONTAINING SOCS BOX PROTEIN 2-LIKE ISOFORM X1"/>
    <property type="match status" value="1"/>
</dbReference>
<comment type="pathway">
    <text evidence="1">Protein modification; protein ubiquitination.</text>
</comment>
<accession>V9LCN0</accession>
<reference evidence="5" key="1">
    <citation type="journal article" date="2014" name="Nature">
        <title>Elephant shark genome provides unique insights into gnathostome evolution.</title>
        <authorList>
            <consortium name="International Elephant Shark Genome Sequencing Consortium"/>
            <person name="Venkatesh B."/>
            <person name="Lee A.P."/>
            <person name="Ravi V."/>
            <person name="Maurya A.K."/>
            <person name="Lian M.M."/>
            <person name="Swann J.B."/>
            <person name="Ohta Y."/>
            <person name="Flajnik M.F."/>
            <person name="Sutoh Y."/>
            <person name="Kasahara M."/>
            <person name="Hoon S."/>
            <person name="Gangu V."/>
            <person name="Roy S.W."/>
            <person name="Irimia M."/>
            <person name="Korzh V."/>
            <person name="Kondrychyn I."/>
            <person name="Lim Z.W."/>
            <person name="Tay B.H."/>
            <person name="Tohari S."/>
            <person name="Kong K.W."/>
            <person name="Ho S."/>
            <person name="Lorente-Galdos B."/>
            <person name="Quilez J."/>
            <person name="Marques-Bonet T."/>
            <person name="Raney B.J."/>
            <person name="Ingham P.W."/>
            <person name="Tay A."/>
            <person name="Hillier L.W."/>
            <person name="Minx P."/>
            <person name="Boehm T."/>
            <person name="Wilson R.K."/>
            <person name="Brenner S."/>
            <person name="Warren W.C."/>
        </authorList>
    </citation>
    <scope>NUCLEOTIDE SEQUENCE</scope>
    <source>
        <tissue evidence="5">Kidney</tissue>
    </source>
</reference>
<dbReference type="GO" id="GO:0016567">
    <property type="term" value="P:protein ubiquitination"/>
    <property type="evidence" value="ECO:0007669"/>
    <property type="project" value="UniProtKB-UniPathway"/>
</dbReference>
<dbReference type="EMBL" id="JW877952">
    <property type="protein sequence ID" value="AFP10469.1"/>
    <property type="molecule type" value="mRNA"/>
</dbReference>
<comment type="similarity">
    <text evidence="2">Belongs to the SPSB family.</text>
</comment>
<feature type="domain" description="B30.2/SPRY" evidence="3">
    <location>
        <begin position="1"/>
        <end position="136"/>
    </location>
</feature>
<evidence type="ECO:0000256" key="2">
    <source>
        <dbReference type="ARBA" id="ARBA00010910"/>
    </source>
</evidence>
<dbReference type="Pfam" id="PF07525">
    <property type="entry name" value="SOCS_box"/>
    <property type="match status" value="1"/>
</dbReference>
<dbReference type="InterPro" id="IPR050672">
    <property type="entry name" value="FBXO45-Fsn/SPSB_families"/>
</dbReference>
<dbReference type="SUPFAM" id="SSF49899">
    <property type="entry name" value="Concanavalin A-like lectins/glucanases"/>
    <property type="match status" value="1"/>
</dbReference>
<feature type="domain" description="SOCS box" evidence="4">
    <location>
        <begin position="142"/>
        <end position="178"/>
    </location>
</feature>
<name>V9LCN0_CALMI</name>
<dbReference type="Gene3D" id="1.10.750.20">
    <property type="entry name" value="SOCS box"/>
    <property type="match status" value="1"/>
</dbReference>
<sequence>WEGLHVWEVVWPSGQRGSHAAVGVGTARARLQAPGYSALVGSDSESWGWELGRNQLYHGSKVPAPGTYPPSPGGPLPVPPSFLLILDADQGSLSFLVDGEYLGAAFTGLRGRTLYPMVSSVWGDSSITLTYINSVDHQPARLEALCRWRVRLSLGSEGMSGVSTLPLPPSLHAYLRGT</sequence>